<proteinExistence type="predicted"/>
<feature type="transmembrane region" description="Helical" evidence="1">
    <location>
        <begin position="21"/>
        <end position="46"/>
    </location>
</feature>
<protein>
    <submittedName>
        <fullName evidence="2">Uncharacterized protein</fullName>
    </submittedName>
</protein>
<evidence type="ECO:0000256" key="1">
    <source>
        <dbReference type="SAM" id="Phobius"/>
    </source>
</evidence>
<reference evidence="2" key="1">
    <citation type="submission" date="2014-11" db="EMBL/GenBank/DDBJ databases">
        <authorList>
            <person name="Amaro Gonzalez C."/>
        </authorList>
    </citation>
    <scope>NUCLEOTIDE SEQUENCE</scope>
</reference>
<organism evidence="2">
    <name type="scientific">Anguilla anguilla</name>
    <name type="common">European freshwater eel</name>
    <name type="synonym">Muraena anguilla</name>
    <dbReference type="NCBI Taxonomy" id="7936"/>
    <lineage>
        <taxon>Eukaryota</taxon>
        <taxon>Metazoa</taxon>
        <taxon>Chordata</taxon>
        <taxon>Craniata</taxon>
        <taxon>Vertebrata</taxon>
        <taxon>Euteleostomi</taxon>
        <taxon>Actinopterygii</taxon>
        <taxon>Neopterygii</taxon>
        <taxon>Teleostei</taxon>
        <taxon>Anguilliformes</taxon>
        <taxon>Anguillidae</taxon>
        <taxon>Anguilla</taxon>
    </lineage>
</organism>
<keyword evidence="1" id="KW-0812">Transmembrane</keyword>
<evidence type="ECO:0000313" key="2">
    <source>
        <dbReference type="EMBL" id="JAI07760.1"/>
    </source>
</evidence>
<name>A0A0E9XYP3_ANGAN</name>
<dbReference type="AlphaFoldDB" id="A0A0E9XYP3"/>
<keyword evidence="1" id="KW-1133">Transmembrane helix</keyword>
<reference evidence="2" key="2">
    <citation type="journal article" date="2015" name="Fish Shellfish Immunol.">
        <title>Early steps in the European eel (Anguilla anguilla)-Vibrio vulnificus interaction in the gills: Role of the RtxA13 toxin.</title>
        <authorList>
            <person name="Callol A."/>
            <person name="Pajuelo D."/>
            <person name="Ebbesson L."/>
            <person name="Teles M."/>
            <person name="MacKenzie S."/>
            <person name="Amaro C."/>
        </authorList>
    </citation>
    <scope>NUCLEOTIDE SEQUENCE</scope>
</reference>
<dbReference type="EMBL" id="GBXM01000818">
    <property type="protein sequence ID" value="JAI07760.1"/>
    <property type="molecule type" value="Transcribed_RNA"/>
</dbReference>
<sequence>MVAIQISPGKKQFRFGWPRCFIISHTHLYLVCTSPLYLFLSIIWLLHSSIW</sequence>
<keyword evidence="1" id="KW-0472">Membrane</keyword>
<accession>A0A0E9XYP3</accession>